<dbReference type="InterPro" id="IPR002104">
    <property type="entry name" value="Integrase_catalytic"/>
</dbReference>
<dbReference type="GO" id="GO:0075713">
    <property type="term" value="P:establishment of integrated proviral latency"/>
    <property type="evidence" value="ECO:0007669"/>
    <property type="project" value="UniProtKB-KW"/>
</dbReference>
<keyword evidence="6" id="KW-0229">DNA integration</keyword>
<name>A0A8S5NIY3_9CAUD</name>
<dbReference type="EMBL" id="BK015176">
    <property type="protein sequence ID" value="DAD94311.1"/>
    <property type="molecule type" value="Genomic_DNA"/>
</dbReference>
<evidence type="ECO:0000256" key="3">
    <source>
        <dbReference type="ARBA" id="ARBA00016082"/>
    </source>
</evidence>
<evidence type="ECO:0000256" key="7">
    <source>
        <dbReference type="ARBA" id="ARBA00023125"/>
    </source>
</evidence>
<evidence type="ECO:0000313" key="11">
    <source>
        <dbReference type="EMBL" id="DAD94311.1"/>
    </source>
</evidence>
<dbReference type="SUPFAM" id="SSF56349">
    <property type="entry name" value="DNA breaking-rejoining enzymes"/>
    <property type="match status" value="1"/>
</dbReference>
<evidence type="ECO:0000256" key="2">
    <source>
        <dbReference type="ARBA" id="ARBA00008857"/>
    </source>
</evidence>
<evidence type="ECO:0000256" key="4">
    <source>
        <dbReference type="ARBA" id="ARBA00022679"/>
    </source>
</evidence>
<comment type="similarity">
    <text evidence="2">Belongs to the 'phage' integrase family.</text>
</comment>
<keyword evidence="8" id="KW-0233">DNA recombination</keyword>
<dbReference type="GO" id="GO:0006310">
    <property type="term" value="P:DNA recombination"/>
    <property type="evidence" value="ECO:0007669"/>
    <property type="project" value="UniProtKB-KW"/>
</dbReference>
<dbReference type="PANTHER" id="PTHR30349">
    <property type="entry name" value="PHAGE INTEGRASE-RELATED"/>
    <property type="match status" value="1"/>
</dbReference>
<dbReference type="InterPro" id="IPR013762">
    <property type="entry name" value="Integrase-like_cat_sf"/>
</dbReference>
<dbReference type="PANTHER" id="PTHR30349:SF77">
    <property type="entry name" value="TYROSINE RECOMBINASE XERC"/>
    <property type="match status" value="1"/>
</dbReference>
<dbReference type="PROSITE" id="PS51898">
    <property type="entry name" value="TYR_RECOMBINASE"/>
    <property type="match status" value="1"/>
</dbReference>
<dbReference type="CDD" id="cd00397">
    <property type="entry name" value="DNA_BRE_C"/>
    <property type="match status" value="1"/>
</dbReference>
<protein>
    <recommendedName>
        <fullName evidence="3">Integrase</fullName>
    </recommendedName>
</protein>
<dbReference type="GO" id="GO:0016787">
    <property type="term" value="F:hydrolase activity"/>
    <property type="evidence" value="ECO:0007669"/>
    <property type="project" value="UniProtKB-KW"/>
</dbReference>
<keyword evidence="4" id="KW-0808">Transferase</keyword>
<dbReference type="InterPro" id="IPR010998">
    <property type="entry name" value="Integrase_recombinase_N"/>
</dbReference>
<organism evidence="11">
    <name type="scientific">Siphoviridae sp. cttFh17</name>
    <dbReference type="NCBI Taxonomy" id="2826491"/>
    <lineage>
        <taxon>Viruses</taxon>
        <taxon>Duplodnaviria</taxon>
        <taxon>Heunggongvirae</taxon>
        <taxon>Uroviricota</taxon>
        <taxon>Caudoviricetes</taxon>
    </lineage>
</organism>
<dbReference type="Pfam" id="PF00589">
    <property type="entry name" value="Phage_integrase"/>
    <property type="match status" value="1"/>
</dbReference>
<keyword evidence="9" id="KW-1160">Virus entry into host cell</keyword>
<accession>A0A8S5NIY3</accession>
<dbReference type="InterPro" id="IPR011010">
    <property type="entry name" value="DNA_brk_join_enz"/>
</dbReference>
<dbReference type="GO" id="GO:0016740">
    <property type="term" value="F:transferase activity"/>
    <property type="evidence" value="ECO:0007669"/>
    <property type="project" value="UniProtKB-KW"/>
</dbReference>
<sequence length="349" mass="41709">MSKEKITRVKYFTPDKEKFIYEENWKKYEKYLQSNIIKNRDVKDTTYKRYKGLFRHFLMWLGENYGELDLYSDEFMENAVDIMEAYMLFCQETLMNHKKIINMKISAVSSFYIWSMKRGFVKYHPFDGKLDRMKKANEEQILNHYFLNDEQIAAIRADLYKTENNKWTIQDQLLFEIALFSANRIGALEKLTVSSLDLDNMVFESIREKEGYRVEVSFDSTCKDMLETWLSMRTNDYDHLECDALFIHKYKDKWIPWTQGMIHDRMRKIGKVIGLEDFHCHCMRKTAINKIYEDTGDLNLASQWANHKSTSVTSQSYVRPASKADLREKLKILKFKQQELQKEAEKEGI</sequence>
<proteinExistence type="inferred from homology"/>
<reference evidence="11" key="1">
    <citation type="journal article" date="2021" name="Proc. Natl. Acad. Sci. U.S.A.">
        <title>A Catalog of Tens of Thousands of Viruses from Human Metagenomes Reveals Hidden Associations with Chronic Diseases.</title>
        <authorList>
            <person name="Tisza M.J."/>
            <person name="Buck C.B."/>
        </authorList>
    </citation>
    <scope>NUCLEOTIDE SEQUENCE</scope>
    <source>
        <strain evidence="11">CttFh17</strain>
    </source>
</reference>
<feature type="domain" description="Tyr recombinase" evidence="10">
    <location>
        <begin position="141"/>
        <end position="331"/>
    </location>
</feature>
<dbReference type="Gene3D" id="1.10.150.130">
    <property type="match status" value="1"/>
</dbReference>
<dbReference type="InterPro" id="IPR050090">
    <property type="entry name" value="Tyrosine_recombinase_XerCD"/>
</dbReference>
<evidence type="ECO:0000256" key="9">
    <source>
        <dbReference type="ARBA" id="ARBA00023195"/>
    </source>
</evidence>
<evidence type="ECO:0000256" key="6">
    <source>
        <dbReference type="ARBA" id="ARBA00022908"/>
    </source>
</evidence>
<keyword evidence="5" id="KW-0378">Hydrolase</keyword>
<dbReference type="GO" id="GO:0003677">
    <property type="term" value="F:DNA binding"/>
    <property type="evidence" value="ECO:0007669"/>
    <property type="project" value="UniProtKB-KW"/>
</dbReference>
<evidence type="ECO:0000256" key="8">
    <source>
        <dbReference type="ARBA" id="ARBA00023172"/>
    </source>
</evidence>
<dbReference type="Gene3D" id="1.10.443.10">
    <property type="entry name" value="Intergrase catalytic core"/>
    <property type="match status" value="1"/>
</dbReference>
<keyword evidence="9" id="KW-1179">Viral genome integration</keyword>
<evidence type="ECO:0000259" key="10">
    <source>
        <dbReference type="PROSITE" id="PS51898"/>
    </source>
</evidence>
<evidence type="ECO:0000256" key="1">
    <source>
        <dbReference type="ARBA" id="ARBA00004496"/>
    </source>
</evidence>
<comment type="subcellular location">
    <subcellularLocation>
        <location evidence="1">Cytoplasm</location>
    </subcellularLocation>
</comment>
<dbReference type="GO" id="GO:0044826">
    <property type="term" value="P:viral genome integration into host DNA"/>
    <property type="evidence" value="ECO:0007669"/>
    <property type="project" value="UniProtKB-KW"/>
</dbReference>
<evidence type="ECO:0000256" key="5">
    <source>
        <dbReference type="ARBA" id="ARBA00022801"/>
    </source>
</evidence>
<keyword evidence="7" id="KW-0238">DNA-binding</keyword>
<dbReference type="GO" id="GO:0015074">
    <property type="term" value="P:DNA integration"/>
    <property type="evidence" value="ECO:0007669"/>
    <property type="project" value="UniProtKB-KW"/>
</dbReference>